<feature type="transmembrane region" description="Helical" evidence="6">
    <location>
        <begin position="423"/>
        <end position="441"/>
    </location>
</feature>
<feature type="transmembrane region" description="Helical" evidence="6">
    <location>
        <begin position="394"/>
        <end position="417"/>
    </location>
</feature>
<proteinExistence type="predicted"/>
<name>A0A545AVZ3_9ACTN</name>
<feature type="transmembrane region" description="Helical" evidence="6">
    <location>
        <begin position="173"/>
        <end position="190"/>
    </location>
</feature>
<accession>A0A545AVZ3</accession>
<dbReference type="RefSeq" id="WP_142703679.1">
    <property type="nucleotide sequence ID" value="NZ_VIRS01000004.1"/>
</dbReference>
<evidence type="ECO:0000256" key="3">
    <source>
        <dbReference type="ARBA" id="ARBA00022692"/>
    </source>
</evidence>
<evidence type="ECO:0000256" key="6">
    <source>
        <dbReference type="SAM" id="Phobius"/>
    </source>
</evidence>
<dbReference type="OrthoDB" id="3294889at2"/>
<dbReference type="PANTHER" id="PTHR30250">
    <property type="entry name" value="PST FAMILY PREDICTED COLANIC ACID TRANSPORTER"/>
    <property type="match status" value="1"/>
</dbReference>
<dbReference type="InterPro" id="IPR002797">
    <property type="entry name" value="Polysacc_synth"/>
</dbReference>
<dbReference type="Proteomes" id="UP000317982">
    <property type="component" value="Unassembled WGS sequence"/>
</dbReference>
<dbReference type="GO" id="GO:0005886">
    <property type="term" value="C:plasma membrane"/>
    <property type="evidence" value="ECO:0007669"/>
    <property type="project" value="UniProtKB-SubCell"/>
</dbReference>
<gene>
    <name evidence="7" type="ORF">FL583_07120</name>
</gene>
<evidence type="ECO:0000256" key="2">
    <source>
        <dbReference type="ARBA" id="ARBA00022475"/>
    </source>
</evidence>
<dbReference type="AlphaFoldDB" id="A0A545AVZ3"/>
<feature type="transmembrane region" description="Helical" evidence="6">
    <location>
        <begin position="329"/>
        <end position="347"/>
    </location>
</feature>
<feature type="transmembrane region" description="Helical" evidence="6">
    <location>
        <begin position="202"/>
        <end position="221"/>
    </location>
</feature>
<organism evidence="7 8">
    <name type="scientific">Cryptosporangium phraense</name>
    <dbReference type="NCBI Taxonomy" id="2593070"/>
    <lineage>
        <taxon>Bacteria</taxon>
        <taxon>Bacillati</taxon>
        <taxon>Actinomycetota</taxon>
        <taxon>Actinomycetes</taxon>
        <taxon>Cryptosporangiales</taxon>
        <taxon>Cryptosporangiaceae</taxon>
        <taxon>Cryptosporangium</taxon>
    </lineage>
</organism>
<evidence type="ECO:0000313" key="7">
    <source>
        <dbReference type="EMBL" id="TQS45506.1"/>
    </source>
</evidence>
<keyword evidence="2" id="KW-1003">Cell membrane</keyword>
<feature type="transmembrane region" description="Helical" evidence="6">
    <location>
        <begin position="132"/>
        <end position="153"/>
    </location>
</feature>
<sequence>MTATLPTDDLRGIARAGSISLVGSGASAVLGFLLVVQVSRGLGAAGAGAFSVVVAVAMTLAVAGRFGTDTALVRMAPRLRALGRTRDIGAAAVAALAPVFAGTTLLAVIAWWAAPHLVGVVFEHPAPPAAVWLIRIAVATVPLGATGFVALSLTRGLGSVVPLTVVESIAKPTLRCAFVAAALAIAHWKWPGATAGPVIWTTVAWAVPTLIGGVWSAVLAYRALKPVWAEPPVPPSDEAGVAATWRELWQFATPRAAASACEIAGMHAGIVLVSALAGVADAGVYNAALRLALAGTLALQALRLAIAPTLARLLTVGDLAGVEHLHRTASVWITVVSFPLYLVFVAWPGEVLRLFGPGFSAGAVALAILAGATLVNLATGPVSTLLLMSGRSTLTLAVTLTSLSGSVALAAALIPHFGVTGAALAKGAAVVGENIAVTVIVRRTVGVRTLSRPLWLAAAGGAGCFVVPVVLFDVVNGHAAPDFGAAAVLVPLGTVAYLGLLWRWRRTLALAELAEALPRKFRRTAATPEESP</sequence>
<feature type="transmembrane region" description="Helical" evidence="6">
    <location>
        <begin position="359"/>
        <end position="387"/>
    </location>
</feature>
<comment type="subcellular location">
    <subcellularLocation>
        <location evidence="1">Cell membrane</location>
        <topology evidence="1">Multi-pass membrane protein</topology>
    </subcellularLocation>
</comment>
<feature type="transmembrane region" description="Helical" evidence="6">
    <location>
        <begin position="42"/>
        <end position="67"/>
    </location>
</feature>
<dbReference type="InterPro" id="IPR050833">
    <property type="entry name" value="Poly_Biosynth_Transport"/>
</dbReference>
<feature type="transmembrane region" description="Helical" evidence="6">
    <location>
        <begin position="453"/>
        <end position="471"/>
    </location>
</feature>
<reference evidence="7 8" key="1">
    <citation type="submission" date="2019-07" db="EMBL/GenBank/DDBJ databases">
        <title>Cryptosporangium phraense sp. nov., isolated from plant litter.</title>
        <authorList>
            <person name="Suriyachadkun C."/>
        </authorList>
    </citation>
    <scope>NUCLEOTIDE SEQUENCE [LARGE SCALE GENOMIC DNA]</scope>
    <source>
        <strain evidence="7 8">A-T 5661</strain>
    </source>
</reference>
<feature type="transmembrane region" description="Helical" evidence="6">
    <location>
        <begin position="12"/>
        <end position="36"/>
    </location>
</feature>
<keyword evidence="4 6" id="KW-1133">Transmembrane helix</keyword>
<feature type="transmembrane region" description="Helical" evidence="6">
    <location>
        <begin position="88"/>
        <end position="112"/>
    </location>
</feature>
<protein>
    <submittedName>
        <fullName evidence="7">Polysaccharide biosynthesis protein</fullName>
    </submittedName>
</protein>
<evidence type="ECO:0000256" key="4">
    <source>
        <dbReference type="ARBA" id="ARBA00022989"/>
    </source>
</evidence>
<dbReference type="Pfam" id="PF01943">
    <property type="entry name" value="Polysacc_synt"/>
    <property type="match status" value="1"/>
</dbReference>
<keyword evidence="3 6" id="KW-0812">Transmembrane</keyword>
<dbReference type="PANTHER" id="PTHR30250:SF27">
    <property type="entry name" value="POLYSACCHARIDE BIOSYNTHESIS PROTEIN"/>
    <property type="match status" value="1"/>
</dbReference>
<evidence type="ECO:0000256" key="5">
    <source>
        <dbReference type="ARBA" id="ARBA00023136"/>
    </source>
</evidence>
<dbReference type="InParanoid" id="A0A545AVZ3"/>
<evidence type="ECO:0000313" key="8">
    <source>
        <dbReference type="Proteomes" id="UP000317982"/>
    </source>
</evidence>
<dbReference type="EMBL" id="VIRS01000004">
    <property type="protein sequence ID" value="TQS45506.1"/>
    <property type="molecule type" value="Genomic_DNA"/>
</dbReference>
<keyword evidence="5 6" id="KW-0472">Membrane</keyword>
<feature type="transmembrane region" description="Helical" evidence="6">
    <location>
        <begin position="483"/>
        <end position="502"/>
    </location>
</feature>
<evidence type="ECO:0000256" key="1">
    <source>
        <dbReference type="ARBA" id="ARBA00004651"/>
    </source>
</evidence>
<comment type="caution">
    <text evidence="7">The sequence shown here is derived from an EMBL/GenBank/DDBJ whole genome shotgun (WGS) entry which is preliminary data.</text>
</comment>
<keyword evidence="8" id="KW-1185">Reference proteome</keyword>